<dbReference type="KEGG" id="ccp:CHC_T00005466001"/>
<accession>R7QGX0</accession>
<dbReference type="AlphaFoldDB" id="R7QGX0"/>
<reference evidence="2" key="1">
    <citation type="journal article" date="2013" name="Proc. Natl. Acad. Sci. U.S.A.">
        <title>Genome structure and metabolic features in the red seaweed Chondrus crispus shed light on evolution of the Archaeplastida.</title>
        <authorList>
            <person name="Collen J."/>
            <person name="Porcel B."/>
            <person name="Carre W."/>
            <person name="Ball S.G."/>
            <person name="Chaparro C."/>
            <person name="Tonon T."/>
            <person name="Barbeyron T."/>
            <person name="Michel G."/>
            <person name="Noel B."/>
            <person name="Valentin K."/>
            <person name="Elias M."/>
            <person name="Artiguenave F."/>
            <person name="Arun A."/>
            <person name="Aury J.M."/>
            <person name="Barbosa-Neto J.F."/>
            <person name="Bothwell J.H."/>
            <person name="Bouget F.Y."/>
            <person name="Brillet L."/>
            <person name="Cabello-Hurtado F."/>
            <person name="Capella-Gutierrez S."/>
            <person name="Charrier B."/>
            <person name="Cladiere L."/>
            <person name="Cock J.M."/>
            <person name="Coelho S.M."/>
            <person name="Colleoni C."/>
            <person name="Czjzek M."/>
            <person name="Da Silva C."/>
            <person name="Delage L."/>
            <person name="Denoeud F."/>
            <person name="Deschamps P."/>
            <person name="Dittami S.M."/>
            <person name="Gabaldon T."/>
            <person name="Gachon C.M."/>
            <person name="Groisillier A."/>
            <person name="Herve C."/>
            <person name="Jabbari K."/>
            <person name="Katinka M."/>
            <person name="Kloareg B."/>
            <person name="Kowalczyk N."/>
            <person name="Labadie K."/>
            <person name="Leblanc C."/>
            <person name="Lopez P.J."/>
            <person name="McLachlan D.H."/>
            <person name="Meslet-Cladiere L."/>
            <person name="Moustafa A."/>
            <person name="Nehr Z."/>
            <person name="Nyvall Collen P."/>
            <person name="Panaud O."/>
            <person name="Partensky F."/>
            <person name="Poulain J."/>
            <person name="Rensing S.A."/>
            <person name="Rousvoal S."/>
            <person name="Samson G."/>
            <person name="Symeonidi A."/>
            <person name="Weissenbach J."/>
            <person name="Zambounis A."/>
            <person name="Wincker P."/>
            <person name="Boyen C."/>
        </authorList>
    </citation>
    <scope>NUCLEOTIDE SEQUENCE [LARGE SCALE GENOMIC DNA]</scope>
    <source>
        <strain evidence="2">cv. Stackhouse</strain>
    </source>
</reference>
<dbReference type="Gramene" id="CDF37329">
    <property type="protein sequence ID" value="CDF37329"/>
    <property type="gene ID" value="CHC_T00005466001"/>
</dbReference>
<organism evidence="1 2">
    <name type="scientific">Chondrus crispus</name>
    <name type="common">Carrageen Irish moss</name>
    <name type="synonym">Polymorpha crispa</name>
    <dbReference type="NCBI Taxonomy" id="2769"/>
    <lineage>
        <taxon>Eukaryota</taxon>
        <taxon>Rhodophyta</taxon>
        <taxon>Florideophyceae</taxon>
        <taxon>Rhodymeniophycidae</taxon>
        <taxon>Gigartinales</taxon>
        <taxon>Gigartinaceae</taxon>
        <taxon>Chondrus</taxon>
    </lineage>
</organism>
<dbReference type="SUPFAM" id="SSF52540">
    <property type="entry name" value="P-loop containing nucleoside triphosphate hydrolases"/>
    <property type="match status" value="1"/>
</dbReference>
<gene>
    <name evidence="1" type="ORF">CHC_T00005466001</name>
</gene>
<dbReference type="GeneID" id="17324865"/>
<dbReference type="InterPro" id="IPR027417">
    <property type="entry name" value="P-loop_NTPase"/>
</dbReference>
<name>R7QGX0_CHOCR</name>
<dbReference type="Proteomes" id="UP000012073">
    <property type="component" value="Unassembled WGS sequence"/>
</dbReference>
<sequence length="251" mass="28747">MDTLAKILPPPLRLVKTNHVYLTNSTTKDDREQGLNCRCLNFLRRAGNLIHAHRDVRDVIISSFYYMHSYNAALVRGLTMEQYLANKNGVRNHIIAKWVNTTTPFFAQPDILHLYFTDTVSGFAHVHDKLSAFLGYDHSKPLRMDPRKLKSASSAVFRTGGKGDHGYKMEMSSGMQSGILQIARDMEHWKRDNMVHCPPHASLLEKMREELRDRLEDSFWVGDEKGHGMFVPAYCPKIMKTGKVVELHHPS</sequence>
<dbReference type="RefSeq" id="XP_005717148.1">
    <property type="nucleotide sequence ID" value="XM_005717091.1"/>
</dbReference>
<dbReference type="EMBL" id="HG001831">
    <property type="protein sequence ID" value="CDF37329.1"/>
    <property type="molecule type" value="Genomic_DNA"/>
</dbReference>
<evidence type="ECO:0008006" key="3">
    <source>
        <dbReference type="Google" id="ProtNLM"/>
    </source>
</evidence>
<keyword evidence="2" id="KW-1185">Reference proteome</keyword>
<evidence type="ECO:0000313" key="1">
    <source>
        <dbReference type="EMBL" id="CDF37329.1"/>
    </source>
</evidence>
<dbReference type="Gene3D" id="3.40.50.300">
    <property type="entry name" value="P-loop containing nucleotide triphosphate hydrolases"/>
    <property type="match status" value="1"/>
</dbReference>
<proteinExistence type="predicted"/>
<evidence type="ECO:0000313" key="2">
    <source>
        <dbReference type="Proteomes" id="UP000012073"/>
    </source>
</evidence>
<protein>
    <recommendedName>
        <fullName evidence="3">Sulfotransferase domain-containing protein</fullName>
    </recommendedName>
</protein>